<dbReference type="Proteomes" id="UP000694393">
    <property type="component" value="Unplaced"/>
</dbReference>
<keyword evidence="3" id="KW-1280">Immunoglobulin</keyword>
<evidence type="ECO:0000256" key="1">
    <source>
        <dbReference type="ARBA" id="ARBA00022859"/>
    </source>
</evidence>
<feature type="domain" description="Ig-like" evidence="4">
    <location>
        <begin position="14"/>
        <end position="97"/>
    </location>
</feature>
<dbReference type="Pfam" id="PF07686">
    <property type="entry name" value="V-set"/>
    <property type="match status" value="2"/>
</dbReference>
<dbReference type="InterPro" id="IPR013106">
    <property type="entry name" value="Ig_V-set"/>
</dbReference>
<evidence type="ECO:0000313" key="5">
    <source>
        <dbReference type="Ensembl" id="ENSPCEP00000008847.1"/>
    </source>
</evidence>
<dbReference type="PROSITE" id="PS50835">
    <property type="entry name" value="IG_LIKE"/>
    <property type="match status" value="1"/>
</dbReference>
<dbReference type="Gene3D" id="2.60.40.10">
    <property type="entry name" value="Immunoglobulins"/>
    <property type="match status" value="2"/>
</dbReference>
<accession>A0A8C8RPA9</accession>
<evidence type="ECO:0000256" key="3">
    <source>
        <dbReference type="ARBA" id="ARBA00043265"/>
    </source>
</evidence>
<dbReference type="AlphaFoldDB" id="A0A8C8RPA9"/>
<evidence type="ECO:0000313" key="6">
    <source>
        <dbReference type="Proteomes" id="UP000694393"/>
    </source>
</evidence>
<dbReference type="InterPro" id="IPR013783">
    <property type="entry name" value="Ig-like_fold"/>
</dbReference>
<dbReference type="SMART" id="SM00409">
    <property type="entry name" value="IG"/>
    <property type="match status" value="2"/>
</dbReference>
<name>A0A8C8RPA9_9SAUR</name>
<keyword evidence="1" id="KW-0391">Immunity</keyword>
<keyword evidence="6" id="KW-1185">Reference proteome</keyword>
<dbReference type="FunFam" id="2.60.40.10:FF:002198">
    <property type="entry name" value="Immunoglobulin heavy variable 5-2"/>
    <property type="match status" value="1"/>
</dbReference>
<dbReference type="SMART" id="SM00406">
    <property type="entry name" value="IGv"/>
    <property type="match status" value="2"/>
</dbReference>
<organism evidence="5 6">
    <name type="scientific">Pelusios castaneus</name>
    <name type="common">West African mud turtle</name>
    <dbReference type="NCBI Taxonomy" id="367368"/>
    <lineage>
        <taxon>Eukaryota</taxon>
        <taxon>Metazoa</taxon>
        <taxon>Chordata</taxon>
        <taxon>Craniata</taxon>
        <taxon>Vertebrata</taxon>
        <taxon>Euteleostomi</taxon>
        <taxon>Archelosauria</taxon>
        <taxon>Testudinata</taxon>
        <taxon>Testudines</taxon>
        <taxon>Pleurodira</taxon>
        <taxon>Pelomedusidae</taxon>
        <taxon>Pelusios</taxon>
    </lineage>
</organism>
<dbReference type="GO" id="GO:0002250">
    <property type="term" value="P:adaptive immune response"/>
    <property type="evidence" value="ECO:0007669"/>
    <property type="project" value="UniProtKB-KW"/>
</dbReference>
<dbReference type="Ensembl" id="ENSPCET00000009160.1">
    <property type="protein sequence ID" value="ENSPCEP00000008847.1"/>
    <property type="gene ID" value="ENSPCEG00000007100.1"/>
</dbReference>
<keyword evidence="2" id="KW-1064">Adaptive immunity</keyword>
<dbReference type="GO" id="GO:0019814">
    <property type="term" value="C:immunoglobulin complex"/>
    <property type="evidence" value="ECO:0007669"/>
    <property type="project" value="UniProtKB-KW"/>
</dbReference>
<evidence type="ECO:0000256" key="2">
    <source>
        <dbReference type="ARBA" id="ARBA00023130"/>
    </source>
</evidence>
<protein>
    <recommendedName>
        <fullName evidence="4">Ig-like domain-containing protein</fullName>
    </recommendedName>
</protein>
<dbReference type="CDD" id="cd00099">
    <property type="entry name" value="IgV"/>
    <property type="match status" value="1"/>
</dbReference>
<dbReference type="GO" id="GO:0005576">
    <property type="term" value="C:extracellular region"/>
    <property type="evidence" value="ECO:0007669"/>
    <property type="project" value="UniProtKB-ARBA"/>
</dbReference>
<reference evidence="5" key="2">
    <citation type="submission" date="2025-09" db="UniProtKB">
        <authorList>
            <consortium name="Ensembl"/>
        </authorList>
    </citation>
    <scope>IDENTIFICATION</scope>
</reference>
<reference evidence="5" key="1">
    <citation type="submission" date="2025-08" db="UniProtKB">
        <authorList>
            <consortium name="Ensembl"/>
        </authorList>
    </citation>
    <scope>IDENTIFICATION</scope>
</reference>
<dbReference type="InterPro" id="IPR007110">
    <property type="entry name" value="Ig-like_dom"/>
</dbReference>
<dbReference type="InterPro" id="IPR003599">
    <property type="entry name" value="Ig_sub"/>
</dbReference>
<proteinExistence type="predicted"/>
<sequence length="237" mass="25200">MQLVEFGGGAAKAGGSMKLSCTGTGFTFGSYTMFWYRQAPGKGLEWVSRISSSGGSADYHSSVKGRFTISRDNAKKQLALQMSSLRPEDSARYYCAAWDTVTEGGTGPWGGARGSGTGNSVTQSLASLSAKEGERVEIRCQYNTTYSSFALDWYQERPGKPPLFLIGRYSYGSERRAESLPRRFTAQLSTGAKSLTLAVEGAQLADSGPVESGGGVKKLGKSTCLSCKCSGLTFGDC</sequence>
<dbReference type="InterPro" id="IPR050199">
    <property type="entry name" value="IgHV"/>
</dbReference>
<dbReference type="SUPFAM" id="SSF48726">
    <property type="entry name" value="Immunoglobulin"/>
    <property type="match status" value="2"/>
</dbReference>
<evidence type="ECO:0000259" key="4">
    <source>
        <dbReference type="PROSITE" id="PS50835"/>
    </source>
</evidence>
<dbReference type="InterPro" id="IPR036179">
    <property type="entry name" value="Ig-like_dom_sf"/>
</dbReference>
<dbReference type="PANTHER" id="PTHR23266">
    <property type="entry name" value="IMMUNOGLOBULIN HEAVY CHAIN"/>
    <property type="match status" value="1"/>
</dbReference>